<feature type="compositionally biased region" description="Low complexity" evidence="1">
    <location>
        <begin position="205"/>
        <end position="246"/>
    </location>
</feature>
<feature type="compositionally biased region" description="Low complexity" evidence="1">
    <location>
        <begin position="578"/>
        <end position="596"/>
    </location>
</feature>
<dbReference type="InterPro" id="IPR037651">
    <property type="entry name" value="Swc3"/>
</dbReference>
<feature type="compositionally biased region" description="Low complexity" evidence="1">
    <location>
        <begin position="24"/>
        <end position="52"/>
    </location>
</feature>
<feature type="compositionally biased region" description="Basic and acidic residues" evidence="1">
    <location>
        <begin position="719"/>
        <end position="733"/>
    </location>
</feature>
<feature type="compositionally biased region" description="Pro residues" evidence="1">
    <location>
        <begin position="189"/>
        <end position="204"/>
    </location>
</feature>
<evidence type="ECO:0000259" key="2">
    <source>
        <dbReference type="Pfam" id="PF24707"/>
    </source>
</evidence>
<dbReference type="STRING" id="155417.A0A4Q4T617"/>
<feature type="domain" description="SWR1-complex protein 3" evidence="2">
    <location>
        <begin position="70"/>
        <end position="167"/>
    </location>
</feature>
<dbReference type="PANTHER" id="PTHR28108:SF1">
    <property type="entry name" value="SWR1-COMPLEX PROTEIN 3"/>
    <property type="match status" value="1"/>
</dbReference>
<feature type="compositionally biased region" description="Polar residues" evidence="1">
    <location>
        <begin position="554"/>
        <end position="573"/>
    </location>
</feature>
<keyword evidence="4" id="KW-1185">Reference proteome</keyword>
<gene>
    <name evidence="3" type="ORF">DL764_006718</name>
</gene>
<reference evidence="3 4" key="1">
    <citation type="submission" date="2018-06" db="EMBL/GenBank/DDBJ databases">
        <title>Complete Genomes of Monosporascus.</title>
        <authorList>
            <person name="Robinson A.J."/>
            <person name="Natvig D.O."/>
        </authorList>
    </citation>
    <scope>NUCLEOTIDE SEQUENCE [LARGE SCALE GENOMIC DNA]</scope>
    <source>
        <strain evidence="3 4">CBS 110550</strain>
    </source>
</reference>
<evidence type="ECO:0000313" key="3">
    <source>
        <dbReference type="EMBL" id="RYO99793.1"/>
    </source>
</evidence>
<organism evidence="3 4">
    <name type="scientific">Monosporascus ibericus</name>
    <dbReference type="NCBI Taxonomy" id="155417"/>
    <lineage>
        <taxon>Eukaryota</taxon>
        <taxon>Fungi</taxon>
        <taxon>Dikarya</taxon>
        <taxon>Ascomycota</taxon>
        <taxon>Pezizomycotina</taxon>
        <taxon>Sordariomycetes</taxon>
        <taxon>Xylariomycetidae</taxon>
        <taxon>Xylariales</taxon>
        <taxon>Xylariales incertae sedis</taxon>
        <taxon>Monosporascus</taxon>
    </lineage>
</organism>
<dbReference type="GO" id="GO:0140849">
    <property type="term" value="F:ATP-dependent H2AZ histone chaperone activity"/>
    <property type="evidence" value="ECO:0007669"/>
    <property type="project" value="InterPro"/>
</dbReference>
<feature type="region of interest" description="Disordered" evidence="1">
    <location>
        <begin position="543"/>
        <end position="604"/>
    </location>
</feature>
<feature type="compositionally biased region" description="Pro residues" evidence="1">
    <location>
        <begin position="316"/>
        <end position="325"/>
    </location>
</feature>
<dbReference type="EMBL" id="QJNU01000407">
    <property type="protein sequence ID" value="RYO99793.1"/>
    <property type="molecule type" value="Genomic_DNA"/>
</dbReference>
<feature type="region of interest" description="Disordered" evidence="1">
    <location>
        <begin position="1"/>
        <end position="94"/>
    </location>
</feature>
<evidence type="ECO:0000256" key="1">
    <source>
        <dbReference type="SAM" id="MobiDB-lite"/>
    </source>
</evidence>
<feature type="compositionally biased region" description="Polar residues" evidence="1">
    <location>
        <begin position="289"/>
        <end position="299"/>
    </location>
</feature>
<feature type="region of interest" description="Disordered" evidence="1">
    <location>
        <begin position="168"/>
        <end position="389"/>
    </location>
</feature>
<feature type="compositionally biased region" description="Low complexity" evidence="1">
    <location>
        <begin position="754"/>
        <end position="766"/>
    </location>
</feature>
<dbReference type="AlphaFoldDB" id="A0A4Q4T617"/>
<name>A0A4Q4T617_9PEZI</name>
<feature type="compositionally biased region" description="Low complexity" evidence="1">
    <location>
        <begin position="326"/>
        <end position="348"/>
    </location>
</feature>
<dbReference type="OrthoDB" id="5338195at2759"/>
<dbReference type="Pfam" id="PF24707">
    <property type="entry name" value="Swc3"/>
    <property type="match status" value="1"/>
</dbReference>
<feature type="region of interest" description="Disordered" evidence="1">
    <location>
        <begin position="719"/>
        <end position="782"/>
    </location>
</feature>
<proteinExistence type="predicted"/>
<sequence length="782" mass="83527">MERKRKVPPRAAARVEQNAKKRAMTPSESSPTPTTTSAATPVPAAPAAQKTPSVPEHTVVEEPQLPKSLQAGKPLPTVENPQPDDLSTKDYQSIPESGVLAESLSRSRQTWLHEGIFDKYWTKPTKRKGVTKEEPNNPPKDSMTKIGQVTITVEPHVIEATMYAVKELKPAPTTNSTFRPIMQYGPPNGVMPPPPKPDTPPAAPQPAAASAPTTAPSPSHPQTSSQPQRQSPQSLPQPQSQLQSPAPIQPPPVQSQPQIPTQAQHSQIQPPAPAPHGIPGQPRIPQTDLYRQQIATAPSSKPLASPRGLESVLAPPQHPPAPIPPAAHAHVQPTHGPALPAATAASQPAPTPSRVLQGPNQPAAVGGPALPSGAKPPPASGVKQPASAAPGADPIIVTLAERASEDPHLRDLMKRVAIGDAAPQELAHFQRIIDQITAEYKKKGGQQGPSADRLLVDGRKVKYFADEVNSILDIVLSSNPNQKSTDLRPPPDSDPLVILLVKRALDDAGVRDMVRRVANNKTRFNDAPELKSILDRLKDRVVKETPKPPPAGSGPSQQAASGTAEQPSVTNGAGSKKPSLASPAQQPHAASPQQALRSKGPPPAAKPDISAIVFEFAGGTGDRYLFPKYSILEYSSPNHVIASFLIVRKGSKSEYGGDPALDYYQPVTIRLHSQSGKHLENLAKVVAPPEEVRRYMDDVMDNMTRAEYVILAMRLPRADDDGQADEDRSDVLRAELPNRPPQAGVLWNTKHTSAPAAAAPQKANPKARSEDEQYQSFVATIS</sequence>
<dbReference type="Proteomes" id="UP000293360">
    <property type="component" value="Unassembled WGS sequence"/>
</dbReference>
<dbReference type="GO" id="GO:0000812">
    <property type="term" value="C:Swr1 complex"/>
    <property type="evidence" value="ECO:0007669"/>
    <property type="project" value="InterPro"/>
</dbReference>
<accession>A0A4Q4T617</accession>
<comment type="caution">
    <text evidence="3">The sequence shown here is derived from an EMBL/GenBank/DDBJ whole genome shotgun (WGS) entry which is preliminary data.</text>
</comment>
<feature type="region of interest" description="Disordered" evidence="1">
    <location>
        <begin position="113"/>
        <end position="148"/>
    </location>
</feature>
<evidence type="ECO:0000313" key="4">
    <source>
        <dbReference type="Proteomes" id="UP000293360"/>
    </source>
</evidence>
<protein>
    <recommendedName>
        <fullName evidence="2">SWR1-complex protein 3 domain-containing protein</fullName>
    </recommendedName>
</protein>
<dbReference type="InterPro" id="IPR057558">
    <property type="entry name" value="Swc3_dom"/>
</dbReference>
<dbReference type="PANTHER" id="PTHR28108">
    <property type="entry name" value="SWR1-COMPLEX PROTEIN 3"/>
    <property type="match status" value="1"/>
</dbReference>